<dbReference type="AlphaFoldDB" id="A0A438MN46"/>
<organism evidence="1 2">
    <name type="scientific">Nonomuraea polychroma</name>
    <dbReference type="NCBI Taxonomy" id="46176"/>
    <lineage>
        <taxon>Bacteria</taxon>
        <taxon>Bacillati</taxon>
        <taxon>Actinomycetota</taxon>
        <taxon>Actinomycetes</taxon>
        <taxon>Streptosporangiales</taxon>
        <taxon>Streptosporangiaceae</taxon>
        <taxon>Nonomuraea</taxon>
    </lineage>
</organism>
<sequence length="209" mass="22277">MADTTAWAAVHGLPSPPHDLPLYAAHGPAATVSAAFSADTVWYAQVWAAASALLHGERSSRSGRVCVARGEDRWWAAVVYPPGSDEEWYEVVNEVERMTENKVDASGSTLLLSPWRTPDLRARGWELAGYPVLLHRKAGDGGREAPAPPDLVLCRAGQETRSACFVTPADLAADVTGMLAGAWRSAGPPSSPPSFSPGYVSRIALFPAR</sequence>
<dbReference type="RefSeq" id="WP_127939533.1">
    <property type="nucleotide sequence ID" value="NZ_SAUN01000001.1"/>
</dbReference>
<accession>A0A438MN46</accession>
<comment type="caution">
    <text evidence="1">The sequence shown here is derived from an EMBL/GenBank/DDBJ whole genome shotgun (WGS) entry which is preliminary data.</text>
</comment>
<proteinExistence type="predicted"/>
<dbReference type="OrthoDB" id="4856858at2"/>
<keyword evidence="2" id="KW-1185">Reference proteome</keyword>
<dbReference type="EMBL" id="SAUN01000001">
    <property type="protein sequence ID" value="RVX47026.1"/>
    <property type="molecule type" value="Genomic_DNA"/>
</dbReference>
<evidence type="ECO:0000313" key="2">
    <source>
        <dbReference type="Proteomes" id="UP000284824"/>
    </source>
</evidence>
<name>A0A438MN46_9ACTN</name>
<gene>
    <name evidence="1" type="ORF">EDD27_9946</name>
</gene>
<protein>
    <submittedName>
        <fullName evidence="1">Uncharacterized protein</fullName>
    </submittedName>
</protein>
<reference evidence="1 2" key="1">
    <citation type="submission" date="2019-01" db="EMBL/GenBank/DDBJ databases">
        <title>Sequencing the genomes of 1000 actinobacteria strains.</title>
        <authorList>
            <person name="Klenk H.-P."/>
        </authorList>
    </citation>
    <scope>NUCLEOTIDE SEQUENCE [LARGE SCALE GENOMIC DNA]</scope>
    <source>
        <strain evidence="1 2">DSM 43925</strain>
    </source>
</reference>
<evidence type="ECO:0000313" key="1">
    <source>
        <dbReference type="EMBL" id="RVX47026.1"/>
    </source>
</evidence>
<dbReference type="Proteomes" id="UP000284824">
    <property type="component" value="Unassembled WGS sequence"/>
</dbReference>